<dbReference type="InterPro" id="IPR036526">
    <property type="entry name" value="C-N_Hydrolase_sf"/>
</dbReference>
<accession>A0A0D2AFJ5</accession>
<gene>
    <name evidence="4" type="ORF">PV10_01385</name>
</gene>
<dbReference type="STRING" id="212818.A0A0D2AFJ5"/>
<dbReference type="InterPro" id="IPR003010">
    <property type="entry name" value="C-N_Hydrolase"/>
</dbReference>
<keyword evidence="5" id="KW-1185">Reference proteome</keyword>
<comment type="similarity">
    <text evidence="1">Belongs to the carbon-nitrogen hydrolase superfamily. Nitrilase family.</text>
</comment>
<name>A0A0D2AFJ5_EXOME</name>
<dbReference type="RefSeq" id="XP_016229242.1">
    <property type="nucleotide sequence ID" value="XM_016365593.1"/>
</dbReference>
<dbReference type="Pfam" id="PF00795">
    <property type="entry name" value="CN_hydrolase"/>
    <property type="match status" value="1"/>
</dbReference>
<dbReference type="GeneID" id="27319230"/>
<dbReference type="PROSITE" id="PS50263">
    <property type="entry name" value="CN_HYDROLASE"/>
    <property type="match status" value="1"/>
</dbReference>
<feature type="compositionally biased region" description="Polar residues" evidence="2">
    <location>
        <begin position="269"/>
        <end position="287"/>
    </location>
</feature>
<organism evidence="4 5">
    <name type="scientific">Exophiala mesophila</name>
    <name type="common">Black yeast-like fungus</name>
    <dbReference type="NCBI Taxonomy" id="212818"/>
    <lineage>
        <taxon>Eukaryota</taxon>
        <taxon>Fungi</taxon>
        <taxon>Dikarya</taxon>
        <taxon>Ascomycota</taxon>
        <taxon>Pezizomycotina</taxon>
        <taxon>Eurotiomycetes</taxon>
        <taxon>Chaetothyriomycetidae</taxon>
        <taxon>Chaetothyriales</taxon>
        <taxon>Herpotrichiellaceae</taxon>
        <taxon>Exophiala</taxon>
    </lineage>
</organism>
<dbReference type="InterPro" id="IPR044149">
    <property type="entry name" value="Nitrilases_CHs"/>
</dbReference>
<dbReference type="AlphaFoldDB" id="A0A0D2AFJ5"/>
<feature type="region of interest" description="Disordered" evidence="2">
    <location>
        <begin position="255"/>
        <end position="302"/>
    </location>
</feature>
<proteinExistence type="inferred from homology"/>
<dbReference type="VEuPathDB" id="FungiDB:PV10_01385"/>
<feature type="domain" description="CN hydrolase" evidence="3">
    <location>
        <begin position="5"/>
        <end position="383"/>
    </location>
</feature>
<dbReference type="OMA" id="HIAVWPG"/>
<sequence>MPQILKIGVSQSQTLATTADTLAALRNTTELAASKDISILLFPEAYLGGYPRTCAFGASIGSRTDEGRNQFLAYHRSAVDLGDTPNGAGDDWLDRKLPVNKETGRRGDGTREILEDIARETGVFIVTGLVEKTVGSLYCTAVYVDPVRGMIGKRRKVMPTGSERLVWAQGQPSTLKAVTATIKGVKVVMGCAICWENFMPLLRYSIYSQGVNLWLAPTADPRDTWESLVKTIACEGRCFVLTANQATKRKDLPEWITGQAKETGRGREQLTNGASSSGGTVVTNGPASTQRRRSMSTRTEENHEIAWRCKDNVISEESTLDEAGISTKLQNTSLAPEETASVVDSSEEYVSAGGSCIVNPMGKTIQGPVWNKQDQLLYAEVDFDDCDRGHMDFDAVGHYSRPDAFKLTVEGLDLVPPPS</sequence>
<evidence type="ECO:0000313" key="4">
    <source>
        <dbReference type="EMBL" id="KIV97668.1"/>
    </source>
</evidence>
<evidence type="ECO:0000256" key="2">
    <source>
        <dbReference type="SAM" id="MobiDB-lite"/>
    </source>
</evidence>
<evidence type="ECO:0000259" key="3">
    <source>
        <dbReference type="PROSITE" id="PS50263"/>
    </source>
</evidence>
<dbReference type="GO" id="GO:0003824">
    <property type="term" value="F:catalytic activity"/>
    <property type="evidence" value="ECO:0007669"/>
    <property type="project" value="InterPro"/>
</dbReference>
<evidence type="ECO:0000256" key="1">
    <source>
        <dbReference type="ARBA" id="ARBA00008129"/>
    </source>
</evidence>
<protein>
    <recommendedName>
        <fullName evidence="3">CN hydrolase domain-containing protein</fullName>
    </recommendedName>
</protein>
<dbReference type="Gene3D" id="3.60.110.10">
    <property type="entry name" value="Carbon-nitrogen hydrolase"/>
    <property type="match status" value="1"/>
</dbReference>
<dbReference type="OrthoDB" id="10250282at2759"/>
<reference evidence="4 5" key="1">
    <citation type="submission" date="2015-01" db="EMBL/GenBank/DDBJ databases">
        <title>The Genome Sequence of Exophiala mesophila CBS40295.</title>
        <authorList>
            <consortium name="The Broad Institute Genomics Platform"/>
            <person name="Cuomo C."/>
            <person name="de Hoog S."/>
            <person name="Gorbushina A."/>
            <person name="Stielow B."/>
            <person name="Teixiera M."/>
            <person name="Abouelleil A."/>
            <person name="Chapman S.B."/>
            <person name="Priest M."/>
            <person name="Young S.K."/>
            <person name="Wortman J."/>
            <person name="Nusbaum C."/>
            <person name="Birren B."/>
        </authorList>
    </citation>
    <scope>NUCLEOTIDE SEQUENCE [LARGE SCALE GENOMIC DNA]</scope>
    <source>
        <strain evidence="4 5">CBS 40295</strain>
    </source>
</reference>
<evidence type="ECO:0000313" key="5">
    <source>
        <dbReference type="Proteomes" id="UP000054302"/>
    </source>
</evidence>
<dbReference type="EMBL" id="KN847520">
    <property type="protein sequence ID" value="KIV97668.1"/>
    <property type="molecule type" value="Genomic_DNA"/>
</dbReference>
<dbReference type="PANTHER" id="PTHR46044:SF12">
    <property type="entry name" value="HYDROLASE"/>
    <property type="match status" value="1"/>
</dbReference>
<dbReference type="Proteomes" id="UP000054302">
    <property type="component" value="Unassembled WGS sequence"/>
</dbReference>
<dbReference type="HOGENOM" id="CLU_030130_6_1_1"/>
<dbReference type="SUPFAM" id="SSF56317">
    <property type="entry name" value="Carbon-nitrogen hydrolase"/>
    <property type="match status" value="1"/>
</dbReference>
<dbReference type="PANTHER" id="PTHR46044">
    <property type="entry name" value="NITRILASE"/>
    <property type="match status" value="1"/>
</dbReference>